<sequence length="136" mass="15095">MAHRNFPARDGQRRTRMLFATAAPVAIRPPDDLDALLALARESGLLVTLDGQIGREKYQSVAGSVLALQRFAAALCARAGADAPVVVRPRRKTRPGWPRLRNRMPGGRGRLHGVRRRARVCRGARSRHDLRAPHRV</sequence>
<dbReference type="RefSeq" id="WP_124900788.1">
    <property type="nucleotide sequence ID" value="NZ_CABVPN010000007.1"/>
</dbReference>
<dbReference type="AlphaFoldDB" id="A0A6P2J9G3"/>
<proteinExistence type="predicted"/>
<dbReference type="Proteomes" id="UP000494125">
    <property type="component" value="Unassembled WGS sequence"/>
</dbReference>
<feature type="region of interest" description="Disordered" evidence="1">
    <location>
        <begin position="92"/>
        <end position="115"/>
    </location>
</feature>
<organism evidence="2 3">
    <name type="scientific">Burkholderia diffusa</name>
    <dbReference type="NCBI Taxonomy" id="488732"/>
    <lineage>
        <taxon>Bacteria</taxon>
        <taxon>Pseudomonadati</taxon>
        <taxon>Pseudomonadota</taxon>
        <taxon>Betaproteobacteria</taxon>
        <taxon>Burkholderiales</taxon>
        <taxon>Burkholderiaceae</taxon>
        <taxon>Burkholderia</taxon>
        <taxon>Burkholderia cepacia complex</taxon>
    </lineage>
</organism>
<dbReference type="EMBL" id="CABVPN010000007">
    <property type="protein sequence ID" value="VWB40427.1"/>
    <property type="molecule type" value="Genomic_DNA"/>
</dbReference>
<dbReference type="GeneID" id="93026882"/>
<accession>A0A6P2J9G3</accession>
<keyword evidence="3" id="KW-1185">Reference proteome</keyword>
<name>A0A6P2J9G3_9BURK</name>
<reference evidence="2 3" key="1">
    <citation type="submission" date="2019-09" db="EMBL/GenBank/DDBJ databases">
        <authorList>
            <person name="Depoorter E."/>
        </authorList>
    </citation>
    <scope>NUCLEOTIDE SEQUENCE [LARGE SCALE GENOMIC DNA]</scope>
    <source>
        <strain evidence="2">LMG 24065</strain>
    </source>
</reference>
<evidence type="ECO:0000313" key="2">
    <source>
        <dbReference type="EMBL" id="VWB40427.1"/>
    </source>
</evidence>
<evidence type="ECO:0000256" key="1">
    <source>
        <dbReference type="SAM" id="MobiDB-lite"/>
    </source>
</evidence>
<gene>
    <name evidence="2" type="ORF">BDI24065_01806</name>
</gene>
<protein>
    <submittedName>
        <fullName evidence="2">Uncharacterized protein</fullName>
    </submittedName>
</protein>
<evidence type="ECO:0000313" key="3">
    <source>
        <dbReference type="Proteomes" id="UP000494125"/>
    </source>
</evidence>